<keyword evidence="5" id="KW-0732">Signal</keyword>
<dbReference type="GO" id="GO:0005199">
    <property type="term" value="F:structural constituent of cell wall"/>
    <property type="evidence" value="ECO:0007669"/>
    <property type="project" value="InterPro"/>
</dbReference>
<feature type="transmembrane region" description="Helical" evidence="8">
    <location>
        <begin position="243"/>
        <end position="270"/>
    </location>
</feature>
<keyword evidence="11" id="KW-1185">Reference proteome</keyword>
<evidence type="ECO:0000256" key="8">
    <source>
        <dbReference type="SAM" id="Phobius"/>
    </source>
</evidence>
<feature type="transmembrane region" description="Helical" evidence="8">
    <location>
        <begin position="383"/>
        <end position="409"/>
    </location>
</feature>
<dbReference type="InterPro" id="IPR045069">
    <property type="entry name" value="MATE_euk"/>
</dbReference>
<evidence type="ECO:0000256" key="1">
    <source>
        <dbReference type="ARBA" id="ARBA00004141"/>
    </source>
</evidence>
<dbReference type="Proteomes" id="UP000697127">
    <property type="component" value="Unassembled WGS sequence"/>
</dbReference>
<evidence type="ECO:0000313" key="10">
    <source>
        <dbReference type="EMBL" id="KAG0687605.1"/>
    </source>
</evidence>
<dbReference type="InterPro" id="IPR002528">
    <property type="entry name" value="MATE_fam"/>
</dbReference>
<feature type="transmembrane region" description="Helical" evidence="8">
    <location>
        <begin position="216"/>
        <end position="237"/>
    </location>
</feature>
<organism evidence="10 11">
    <name type="scientific">Pichia californica</name>
    <dbReference type="NCBI Taxonomy" id="460514"/>
    <lineage>
        <taxon>Eukaryota</taxon>
        <taxon>Fungi</taxon>
        <taxon>Dikarya</taxon>
        <taxon>Ascomycota</taxon>
        <taxon>Saccharomycotina</taxon>
        <taxon>Pichiomycetes</taxon>
        <taxon>Pichiales</taxon>
        <taxon>Pichiaceae</taxon>
        <taxon>Pichia</taxon>
    </lineage>
</organism>
<sequence length="965" mass="105669">MSQDSPSTPHKLIDRRRPTGLFSRTIGQLPRSLLTSNNVAINSKRRKIPLTFLPPSTNSPLFVYSNDFDQRSFLSLCSRSHVDDQESAIQDNVRDDNESVSTFRSLPSTLEGNDDDIESIHQWLDEERERRSLLSINEYNNEPTYGATFDNNNVYNNDYDDDIVLRADRLFPDSSRRSSFLSLEGIIKDEEEEDFIHEKATTKNEMDKLFKYSAPLIITFFLEQIFSLVCVVFVGHLGKEELAAVSMASMTSTIVLAIFEGIATSLDTLCPQAYGARKYKYVGIHTQRCSFFSLVMFIPAALFWYFSGFFLSFILEDKKVIELTQQFLRILILAGPPYILFENGKRFLQAQGIFDAGTYILFITAPLNIFLNWVLVYSENFGLGYIGAPIASVINFWAMLILLVLYVVFIDGSQCWDGLTLKAFDHWYELSKLAIPGIIMLLAESMAYEILTLFASKFGTSALATQSALSSVVSLLYMIPFAISVASSTRIANFVGASNISGGQMAINVGFFTSILIALFNCCITFFGSKYIAFLFTNDEDVINMFVSLCPLVSIFVIFDSLACVANGILRALAMQMIGGTISLICYYVIAVPLALFLSFKLDLELLGLWLGNGAGLLTIAITEIYADNYKQGDDYSTFTPSQGILSGATTQFTQTFGIAINPIISSVVLSSVTTKSNGDVVATQINDGQIQAATSNSAVVVTQIGDGQIQATTSTETTPVQVVSQIGDGQIQATTLTTVTTSSSSSTITTANLITQIGDGQIQATTSTSTSSSSDDTDVVVTHITEIVKQYVTVAYSDPSSTITSSFTSSEDEDVTTYLTVTPTTTVYATLTSATLPTLAATTLIVDKRDSKPEPFISFEKRDLASTCLTNSSLAMTLVDSVLYDSKGRIGSIVSNDQFQFDGPTPQEGAIYTAGWSIYNGKLALGQSTIFYQCLSGNFYNLYDISIGSQCTAVELDVVLLVDC</sequence>
<feature type="transmembrane region" description="Helical" evidence="8">
    <location>
        <begin position="430"/>
        <end position="448"/>
    </location>
</feature>
<evidence type="ECO:0000256" key="5">
    <source>
        <dbReference type="ARBA" id="ARBA00022729"/>
    </source>
</evidence>
<evidence type="ECO:0000256" key="4">
    <source>
        <dbReference type="ARBA" id="ARBA00022692"/>
    </source>
</evidence>
<feature type="transmembrane region" description="Helical" evidence="8">
    <location>
        <begin position="468"/>
        <end position="488"/>
    </location>
</feature>
<dbReference type="Pfam" id="PF00399">
    <property type="entry name" value="PIR"/>
    <property type="match status" value="3"/>
</dbReference>
<feature type="transmembrane region" description="Helical" evidence="8">
    <location>
        <begin position="509"/>
        <end position="533"/>
    </location>
</feature>
<keyword evidence="6 8" id="KW-1133">Transmembrane helix</keyword>
<dbReference type="PANTHER" id="PTHR11206">
    <property type="entry name" value="MULTIDRUG RESISTANCE PROTEIN"/>
    <property type="match status" value="1"/>
</dbReference>
<dbReference type="GO" id="GO:0016020">
    <property type="term" value="C:membrane"/>
    <property type="evidence" value="ECO:0007669"/>
    <property type="project" value="UniProtKB-SubCell"/>
</dbReference>
<dbReference type="PROSITE" id="PS50256">
    <property type="entry name" value="PIR_REPEAT_2"/>
    <property type="match status" value="4"/>
</dbReference>
<dbReference type="Pfam" id="PF01554">
    <property type="entry name" value="MatE"/>
    <property type="match status" value="2"/>
</dbReference>
<comment type="caution">
    <text evidence="10">The sequence shown here is derived from an EMBL/GenBank/DDBJ whole genome shotgun (WGS) entry which is preliminary data.</text>
</comment>
<dbReference type="CDD" id="cd13132">
    <property type="entry name" value="MATE_eukaryotic"/>
    <property type="match status" value="1"/>
</dbReference>
<keyword evidence="4 8" id="KW-0812">Transmembrane</keyword>
<proteinExistence type="inferred from homology"/>
<dbReference type="GO" id="GO:0042910">
    <property type="term" value="F:xenobiotic transmembrane transporter activity"/>
    <property type="evidence" value="ECO:0007669"/>
    <property type="project" value="InterPro"/>
</dbReference>
<accession>A0A9P7BF04</accession>
<gene>
    <name evidence="10" type="ORF">C6P40_002114</name>
</gene>
<comment type="similarity">
    <text evidence="3">Belongs to the multi antimicrobial extrusion (MATE) (TC 2.A.66.1) family.</text>
</comment>
<evidence type="ECO:0000313" key="11">
    <source>
        <dbReference type="Proteomes" id="UP000697127"/>
    </source>
</evidence>
<feature type="domain" description="Cell wall mannoprotein PIR1-like C-terminal" evidence="9">
    <location>
        <begin position="883"/>
        <end position="955"/>
    </location>
</feature>
<evidence type="ECO:0000256" key="3">
    <source>
        <dbReference type="ARBA" id="ARBA00010199"/>
    </source>
</evidence>
<feature type="transmembrane region" description="Helical" evidence="8">
    <location>
        <begin position="582"/>
        <end position="600"/>
    </location>
</feature>
<feature type="transmembrane region" description="Helical" evidence="8">
    <location>
        <begin position="545"/>
        <end position="570"/>
    </location>
</feature>
<dbReference type="Pfam" id="PF22799">
    <property type="entry name" value="PIR1-like_C"/>
    <property type="match status" value="1"/>
</dbReference>
<keyword evidence="7 8" id="KW-0472">Membrane</keyword>
<dbReference type="NCBIfam" id="TIGR00797">
    <property type="entry name" value="matE"/>
    <property type="match status" value="1"/>
</dbReference>
<dbReference type="GO" id="GO:1990961">
    <property type="term" value="P:xenobiotic detoxification by transmembrane export across the plasma membrane"/>
    <property type="evidence" value="ECO:0007669"/>
    <property type="project" value="InterPro"/>
</dbReference>
<dbReference type="GO" id="GO:0015297">
    <property type="term" value="F:antiporter activity"/>
    <property type="evidence" value="ECO:0007669"/>
    <property type="project" value="InterPro"/>
</dbReference>
<protein>
    <recommendedName>
        <fullName evidence="9">Cell wall mannoprotein PIR1-like C-terminal domain-containing protein</fullName>
    </recommendedName>
</protein>
<reference evidence="10" key="1">
    <citation type="submission" date="2020-11" db="EMBL/GenBank/DDBJ databases">
        <title>Kefir isolates.</title>
        <authorList>
            <person name="Marcisauskas S."/>
            <person name="Kim Y."/>
            <person name="Blasche S."/>
        </authorList>
    </citation>
    <scope>NUCLEOTIDE SEQUENCE</scope>
    <source>
        <strain evidence="10">Olga-1</strain>
    </source>
</reference>
<evidence type="ECO:0000256" key="6">
    <source>
        <dbReference type="ARBA" id="ARBA00022989"/>
    </source>
</evidence>
<dbReference type="InterPro" id="IPR054508">
    <property type="entry name" value="PIR1-like_C"/>
</dbReference>
<feature type="transmembrane region" description="Helical" evidence="8">
    <location>
        <begin position="291"/>
        <end position="315"/>
    </location>
</feature>
<dbReference type="InterPro" id="IPR000420">
    <property type="entry name" value="Yeast_PIR_rpt"/>
</dbReference>
<dbReference type="AlphaFoldDB" id="A0A9P7BF04"/>
<evidence type="ECO:0000256" key="2">
    <source>
        <dbReference type="ARBA" id="ARBA00004196"/>
    </source>
</evidence>
<evidence type="ECO:0000256" key="7">
    <source>
        <dbReference type="ARBA" id="ARBA00023136"/>
    </source>
</evidence>
<dbReference type="EMBL" id="PUHW01000239">
    <property type="protein sequence ID" value="KAG0687605.1"/>
    <property type="molecule type" value="Genomic_DNA"/>
</dbReference>
<feature type="transmembrane region" description="Helical" evidence="8">
    <location>
        <begin position="356"/>
        <end position="377"/>
    </location>
</feature>
<name>A0A9P7BF04_9ASCO</name>
<comment type="subcellular location">
    <subcellularLocation>
        <location evidence="2">Cell envelope</location>
    </subcellularLocation>
    <subcellularLocation>
        <location evidence="1">Membrane</location>
        <topology evidence="1">Multi-pass membrane protein</topology>
    </subcellularLocation>
</comment>
<evidence type="ECO:0000259" key="9">
    <source>
        <dbReference type="Pfam" id="PF22799"/>
    </source>
</evidence>